<keyword evidence="2" id="KW-1185">Reference proteome</keyword>
<gene>
    <name evidence="1" type="ORF">L3X38_005012</name>
</gene>
<dbReference type="PANTHER" id="PTHR11439:SF463">
    <property type="entry name" value="REVERSE TRANSCRIPTASE TY1_COPIA-TYPE DOMAIN-CONTAINING PROTEIN"/>
    <property type="match status" value="1"/>
</dbReference>
<protein>
    <recommendedName>
        <fullName evidence="3">Retrovirus-related Pol polyprotein from transposon RE1</fullName>
    </recommendedName>
</protein>
<reference evidence="1 2" key="1">
    <citation type="journal article" date="2022" name="G3 (Bethesda)">
        <title>Whole-genome sequence and methylome profiling of the almond [Prunus dulcis (Mill.) D.A. Webb] cultivar 'Nonpareil'.</title>
        <authorList>
            <person name="D'Amico-Willman K.M."/>
            <person name="Ouma W.Z."/>
            <person name="Meulia T."/>
            <person name="Sideli G.M."/>
            <person name="Gradziel T.M."/>
            <person name="Fresnedo-Ramirez J."/>
        </authorList>
    </citation>
    <scope>NUCLEOTIDE SEQUENCE [LARGE SCALE GENOMIC DNA]</scope>
    <source>
        <strain evidence="1">Clone GOH B32 T37-40</strain>
    </source>
</reference>
<name>A0AAD4ZQ43_PRUDU</name>
<dbReference type="SUPFAM" id="SSF56672">
    <property type="entry name" value="DNA/RNA polymerases"/>
    <property type="match status" value="1"/>
</dbReference>
<evidence type="ECO:0008006" key="3">
    <source>
        <dbReference type="Google" id="ProtNLM"/>
    </source>
</evidence>
<dbReference type="Proteomes" id="UP001054821">
    <property type="component" value="Chromosome 1"/>
</dbReference>
<dbReference type="EMBL" id="JAJFAZ020000001">
    <property type="protein sequence ID" value="KAI5352121.1"/>
    <property type="molecule type" value="Genomic_DNA"/>
</dbReference>
<evidence type="ECO:0000313" key="2">
    <source>
        <dbReference type="Proteomes" id="UP001054821"/>
    </source>
</evidence>
<dbReference type="CDD" id="cd09272">
    <property type="entry name" value="RNase_HI_RT_Ty1"/>
    <property type="match status" value="1"/>
</dbReference>
<sequence length="211" mass="23536">MHNPRESHLAAVKRILRYLKGTLHFGLWFRKGQPLLQAFSNADWAGCPVDRRSTSGLCVFLGPNLLSWSAKKQTTVARSSTKAEYRSVALAAAELVYLAKLFKDIGFVLGTPLLWVDNQSAISLASNPVFHARTKHVEVDYHFTRELVQNGSLRLHYVCSSNQLADITKSLSSSRFVYLRSKLSVCDTTFSLRGADRDISTSNPSRSLQSC</sequence>
<accession>A0AAD4ZQ43</accession>
<comment type="caution">
    <text evidence="1">The sequence shown here is derived from an EMBL/GenBank/DDBJ whole genome shotgun (WGS) entry which is preliminary data.</text>
</comment>
<dbReference type="AlphaFoldDB" id="A0AAD4ZQ43"/>
<dbReference type="InterPro" id="IPR043502">
    <property type="entry name" value="DNA/RNA_pol_sf"/>
</dbReference>
<proteinExistence type="predicted"/>
<evidence type="ECO:0000313" key="1">
    <source>
        <dbReference type="EMBL" id="KAI5352121.1"/>
    </source>
</evidence>
<dbReference type="PANTHER" id="PTHR11439">
    <property type="entry name" value="GAG-POL-RELATED RETROTRANSPOSON"/>
    <property type="match status" value="1"/>
</dbReference>
<organism evidence="1 2">
    <name type="scientific">Prunus dulcis</name>
    <name type="common">Almond</name>
    <name type="synonym">Amygdalus dulcis</name>
    <dbReference type="NCBI Taxonomy" id="3755"/>
    <lineage>
        <taxon>Eukaryota</taxon>
        <taxon>Viridiplantae</taxon>
        <taxon>Streptophyta</taxon>
        <taxon>Embryophyta</taxon>
        <taxon>Tracheophyta</taxon>
        <taxon>Spermatophyta</taxon>
        <taxon>Magnoliopsida</taxon>
        <taxon>eudicotyledons</taxon>
        <taxon>Gunneridae</taxon>
        <taxon>Pentapetalae</taxon>
        <taxon>rosids</taxon>
        <taxon>fabids</taxon>
        <taxon>Rosales</taxon>
        <taxon>Rosaceae</taxon>
        <taxon>Amygdaloideae</taxon>
        <taxon>Amygdaleae</taxon>
        <taxon>Prunus</taxon>
    </lineage>
</organism>